<dbReference type="GO" id="GO:0005743">
    <property type="term" value="C:mitochondrial inner membrane"/>
    <property type="evidence" value="ECO:0007669"/>
    <property type="project" value="UniProtKB-SubCell"/>
</dbReference>
<gene>
    <name evidence="12" type="ORF">FJAP1339_LOCUS10193</name>
</gene>
<dbReference type="PROSITE" id="PS51257">
    <property type="entry name" value="PROKAR_LIPOPROTEIN"/>
    <property type="match status" value="1"/>
</dbReference>
<evidence type="ECO:0000256" key="3">
    <source>
        <dbReference type="ARBA" id="ARBA00022448"/>
    </source>
</evidence>
<dbReference type="PROSITE" id="PS50920">
    <property type="entry name" value="SOLCAR"/>
    <property type="match status" value="3"/>
</dbReference>
<evidence type="ECO:0000256" key="11">
    <source>
        <dbReference type="RuleBase" id="RU000488"/>
    </source>
</evidence>
<dbReference type="EMBL" id="HBHR01020040">
    <property type="protein sequence ID" value="CAD9871474.1"/>
    <property type="molecule type" value="Transcribed_RNA"/>
</dbReference>
<feature type="repeat" description="Solcar" evidence="10">
    <location>
        <begin position="89"/>
        <end position="171"/>
    </location>
</feature>
<feature type="repeat" description="Solcar" evidence="10">
    <location>
        <begin position="184"/>
        <end position="269"/>
    </location>
</feature>
<protein>
    <recommendedName>
        <fullName evidence="13">S-adenosylmethionine mitochondrial carrier protein</fullName>
    </recommendedName>
</protein>
<keyword evidence="7" id="KW-1133">Transmembrane helix</keyword>
<dbReference type="InterPro" id="IPR002067">
    <property type="entry name" value="MCP"/>
</dbReference>
<dbReference type="AlphaFoldDB" id="A0A7S2Y3T2"/>
<keyword evidence="4 10" id="KW-0812">Transmembrane</keyword>
<proteinExistence type="inferred from homology"/>
<name>A0A7S2Y3T2_9STRA</name>
<evidence type="ECO:0000313" key="12">
    <source>
        <dbReference type="EMBL" id="CAD9871474.1"/>
    </source>
</evidence>
<keyword evidence="9 10" id="KW-0472">Membrane</keyword>
<dbReference type="GO" id="GO:0055085">
    <property type="term" value="P:transmembrane transport"/>
    <property type="evidence" value="ECO:0007669"/>
    <property type="project" value="InterPro"/>
</dbReference>
<organism evidence="12">
    <name type="scientific">Fibrocapsa japonica</name>
    <dbReference type="NCBI Taxonomy" id="94617"/>
    <lineage>
        <taxon>Eukaryota</taxon>
        <taxon>Sar</taxon>
        <taxon>Stramenopiles</taxon>
        <taxon>Ochrophyta</taxon>
        <taxon>Raphidophyceae</taxon>
        <taxon>Chattonellales</taxon>
        <taxon>Chattonellaceae</taxon>
        <taxon>Fibrocapsa</taxon>
    </lineage>
</organism>
<evidence type="ECO:0000256" key="4">
    <source>
        <dbReference type="ARBA" id="ARBA00022692"/>
    </source>
</evidence>
<evidence type="ECO:0000256" key="1">
    <source>
        <dbReference type="ARBA" id="ARBA00004448"/>
    </source>
</evidence>
<evidence type="ECO:0000256" key="5">
    <source>
        <dbReference type="ARBA" id="ARBA00022737"/>
    </source>
</evidence>
<evidence type="ECO:0000256" key="6">
    <source>
        <dbReference type="ARBA" id="ARBA00022792"/>
    </source>
</evidence>
<evidence type="ECO:0000256" key="10">
    <source>
        <dbReference type="PROSITE-ProRule" id="PRU00282"/>
    </source>
</evidence>
<reference evidence="12" key="1">
    <citation type="submission" date="2021-01" db="EMBL/GenBank/DDBJ databases">
        <authorList>
            <person name="Corre E."/>
            <person name="Pelletier E."/>
            <person name="Niang G."/>
            <person name="Scheremetjew M."/>
            <person name="Finn R."/>
            <person name="Kale V."/>
            <person name="Holt S."/>
            <person name="Cochrane G."/>
            <person name="Meng A."/>
            <person name="Brown T."/>
            <person name="Cohen L."/>
        </authorList>
    </citation>
    <scope>NUCLEOTIDE SEQUENCE</scope>
    <source>
        <strain evidence="12">CCMP1661</strain>
    </source>
</reference>
<keyword evidence="6" id="KW-0999">Mitochondrion inner membrane</keyword>
<dbReference type="PRINTS" id="PR00926">
    <property type="entry name" value="MITOCARRIER"/>
</dbReference>
<evidence type="ECO:0000256" key="2">
    <source>
        <dbReference type="ARBA" id="ARBA00006375"/>
    </source>
</evidence>
<dbReference type="Gene3D" id="1.50.40.10">
    <property type="entry name" value="Mitochondrial carrier domain"/>
    <property type="match status" value="2"/>
</dbReference>
<evidence type="ECO:0000256" key="7">
    <source>
        <dbReference type="ARBA" id="ARBA00022989"/>
    </source>
</evidence>
<comment type="subcellular location">
    <subcellularLocation>
        <location evidence="1">Mitochondrion inner membrane</location>
        <topology evidence="1">Multi-pass membrane protein</topology>
    </subcellularLocation>
</comment>
<comment type="similarity">
    <text evidence="2 11">Belongs to the mitochondrial carrier (TC 2.A.29) family.</text>
</comment>
<evidence type="ECO:0000256" key="9">
    <source>
        <dbReference type="ARBA" id="ARBA00023136"/>
    </source>
</evidence>
<evidence type="ECO:0000256" key="8">
    <source>
        <dbReference type="ARBA" id="ARBA00023128"/>
    </source>
</evidence>
<dbReference type="PANTHER" id="PTHR45667">
    <property type="entry name" value="S-ADENOSYLMETHIONINE MITOCHONDRIAL CARRIER PROTEIN"/>
    <property type="match status" value="1"/>
</dbReference>
<dbReference type="Pfam" id="PF00153">
    <property type="entry name" value="Mito_carr"/>
    <property type="match status" value="3"/>
</dbReference>
<accession>A0A7S2Y3T2</accession>
<dbReference type="InterPro" id="IPR023395">
    <property type="entry name" value="MCP_dom_sf"/>
</dbReference>
<keyword evidence="3 11" id="KW-0813">Transport</keyword>
<dbReference type="SUPFAM" id="SSF103506">
    <property type="entry name" value="Mitochondrial carrier"/>
    <property type="match status" value="1"/>
</dbReference>
<dbReference type="InterPro" id="IPR018108">
    <property type="entry name" value="MCP_transmembrane"/>
</dbReference>
<evidence type="ECO:0008006" key="13">
    <source>
        <dbReference type="Google" id="ProtNLM"/>
    </source>
</evidence>
<feature type="repeat" description="Solcar" evidence="10">
    <location>
        <begin position="7"/>
        <end position="80"/>
    </location>
</feature>
<dbReference type="FunFam" id="1.50.40.10:FF:000018">
    <property type="entry name" value="S-adenosylmethionine mitochondrial carrier protein-like"/>
    <property type="match status" value="1"/>
</dbReference>
<sequence>MVSQEKNSFLVNLLSGGCAGTSVDVALFPLDTIKTRLQSSEGFVKAGGFRGIYRGLSAAAAGSAPGAALFFSSYEASKEWGTKTFDEKYAPLVHMGSASVGETVACLVRVPTEVVKQRMQTGQYGSFREAVSTIMKTEGPGGFYTGYLTTVAREIPFSFIQFPMYEGLKKYWSEWQGKEVGPSQSALCGSISGGIAAGITTPLDVVKTRLMLGQADLHGVKYEGMLSTLQKIYVQEGMPKLFAGFSPRVTWISIGGFVFFGSYEAAKSVFSRYVS</sequence>
<keyword evidence="8" id="KW-0496">Mitochondrion</keyword>
<keyword evidence="5" id="KW-0677">Repeat</keyword>